<dbReference type="Pfam" id="PF02518">
    <property type="entry name" value="HATPase_c"/>
    <property type="match status" value="1"/>
</dbReference>
<dbReference type="PANTHER" id="PTHR24421">
    <property type="entry name" value="NITRATE/NITRITE SENSOR PROTEIN NARX-RELATED"/>
    <property type="match status" value="1"/>
</dbReference>
<keyword evidence="6 12" id="KW-0418">Kinase</keyword>
<dbReference type="Gene3D" id="1.20.5.1930">
    <property type="match status" value="1"/>
</dbReference>
<dbReference type="GO" id="GO:0000155">
    <property type="term" value="F:phosphorelay sensor kinase activity"/>
    <property type="evidence" value="ECO:0007669"/>
    <property type="project" value="InterPro"/>
</dbReference>
<evidence type="ECO:0000256" key="2">
    <source>
        <dbReference type="ARBA" id="ARBA00012438"/>
    </source>
</evidence>
<dbReference type="Proteomes" id="UP000501240">
    <property type="component" value="Chromosome"/>
</dbReference>
<evidence type="ECO:0000256" key="8">
    <source>
        <dbReference type="ARBA" id="ARBA00023012"/>
    </source>
</evidence>
<accession>A0A7D3ZZ81</accession>
<keyword evidence="9" id="KW-0812">Transmembrane</keyword>
<dbReference type="InterPro" id="IPR036890">
    <property type="entry name" value="HATPase_C_sf"/>
</dbReference>
<dbReference type="GO" id="GO:0046983">
    <property type="term" value="F:protein dimerization activity"/>
    <property type="evidence" value="ECO:0007669"/>
    <property type="project" value="InterPro"/>
</dbReference>
<proteinExistence type="predicted"/>
<feature type="transmembrane region" description="Helical" evidence="9">
    <location>
        <begin position="68"/>
        <end position="86"/>
    </location>
</feature>
<dbReference type="PANTHER" id="PTHR24421:SF10">
    <property type="entry name" value="NITRATE_NITRITE SENSOR PROTEIN NARQ"/>
    <property type="match status" value="1"/>
</dbReference>
<sequence length="438" mass="46268">MSRFADGGPLRWPFEAVRGLYRSAVLVGLTFPQVAVGVGVGLGGARVVSSFSEPSAPPLRILADAGETLLAVVWVAAAMWIVHPLTSRPLARAARRVAGRWLGLRFDAAYRTVPQVTRMSTGYWWDGHEYHKSEREARRRAGMHARFHDPQLHWDGVWVLVAGLTVLPVAALPLLGLAGGAALAATGRPGPGAALVAAGLAAAPFAWRVLGPVASRFLGPIPRTRLGRRIAELEAVRADMTQTQAAELERIERGLHDGTQSRLVAMGMSMQAAERLVETDPAAAKEILAAARASSFAALDELRSLVRGVNPPVLTERGLVDAVRALALDAPVEVTVHSAVPARPERPVEAAVYFAVAELLANVGKHARATRATIDLGYADRTLTASVTDDGRGGAAEKEGSGLDGIRRRAAAFGGRLEIDSPSGGPTRVTVAVPCDLS</sequence>
<evidence type="ECO:0000313" key="12">
    <source>
        <dbReference type="EMBL" id="QKG21944.1"/>
    </source>
</evidence>
<feature type="domain" description="Histidine kinase/HSP90-like ATPase" evidence="10">
    <location>
        <begin position="351"/>
        <end position="435"/>
    </location>
</feature>
<organism evidence="12 13">
    <name type="scientific">Actinomadura verrucosospora</name>
    <dbReference type="NCBI Taxonomy" id="46165"/>
    <lineage>
        <taxon>Bacteria</taxon>
        <taxon>Bacillati</taxon>
        <taxon>Actinomycetota</taxon>
        <taxon>Actinomycetes</taxon>
        <taxon>Streptosporangiales</taxon>
        <taxon>Thermomonosporaceae</taxon>
        <taxon>Actinomadura</taxon>
    </lineage>
</organism>
<keyword evidence="5" id="KW-0547">Nucleotide-binding</keyword>
<evidence type="ECO:0000256" key="9">
    <source>
        <dbReference type="SAM" id="Phobius"/>
    </source>
</evidence>
<dbReference type="InterPro" id="IPR050482">
    <property type="entry name" value="Sensor_HK_TwoCompSys"/>
</dbReference>
<evidence type="ECO:0000256" key="6">
    <source>
        <dbReference type="ARBA" id="ARBA00022777"/>
    </source>
</evidence>
<keyword evidence="3" id="KW-0597">Phosphoprotein</keyword>
<dbReference type="EMBL" id="CP053892">
    <property type="protein sequence ID" value="QKG21944.1"/>
    <property type="molecule type" value="Genomic_DNA"/>
</dbReference>
<name>A0A7D3ZZ81_ACTVE</name>
<dbReference type="Gene3D" id="3.30.565.10">
    <property type="entry name" value="Histidine kinase-like ATPase, C-terminal domain"/>
    <property type="match status" value="1"/>
</dbReference>
<dbReference type="InterPro" id="IPR003594">
    <property type="entry name" value="HATPase_dom"/>
</dbReference>
<feature type="domain" description="Signal transduction histidine kinase subgroup 3 dimerisation and phosphoacceptor" evidence="11">
    <location>
        <begin position="247"/>
        <end position="314"/>
    </location>
</feature>
<dbReference type="Pfam" id="PF07730">
    <property type="entry name" value="HisKA_3"/>
    <property type="match status" value="1"/>
</dbReference>
<gene>
    <name evidence="12" type="ORF">ACTIVE_3582</name>
</gene>
<evidence type="ECO:0000256" key="5">
    <source>
        <dbReference type="ARBA" id="ARBA00022741"/>
    </source>
</evidence>
<evidence type="ECO:0000256" key="1">
    <source>
        <dbReference type="ARBA" id="ARBA00000085"/>
    </source>
</evidence>
<dbReference type="EC" id="2.7.13.3" evidence="2"/>
<keyword evidence="13" id="KW-1185">Reference proteome</keyword>
<keyword evidence="9" id="KW-0472">Membrane</keyword>
<dbReference type="GO" id="GO:0016020">
    <property type="term" value="C:membrane"/>
    <property type="evidence" value="ECO:0007669"/>
    <property type="project" value="InterPro"/>
</dbReference>
<evidence type="ECO:0000256" key="4">
    <source>
        <dbReference type="ARBA" id="ARBA00022679"/>
    </source>
</evidence>
<keyword evidence="7" id="KW-0067">ATP-binding</keyword>
<evidence type="ECO:0000256" key="3">
    <source>
        <dbReference type="ARBA" id="ARBA00022553"/>
    </source>
</evidence>
<feature type="transmembrane region" description="Helical" evidence="9">
    <location>
        <begin position="156"/>
        <end position="185"/>
    </location>
</feature>
<dbReference type="InterPro" id="IPR011712">
    <property type="entry name" value="Sig_transdc_His_kin_sub3_dim/P"/>
</dbReference>
<protein>
    <recommendedName>
        <fullName evidence="2">histidine kinase</fullName>
        <ecNumber evidence="2">2.7.13.3</ecNumber>
    </recommendedName>
</protein>
<keyword evidence="8" id="KW-0902">Two-component regulatory system</keyword>
<evidence type="ECO:0000259" key="10">
    <source>
        <dbReference type="Pfam" id="PF02518"/>
    </source>
</evidence>
<dbReference type="AlphaFoldDB" id="A0A7D3ZZ81"/>
<dbReference type="GO" id="GO:0005524">
    <property type="term" value="F:ATP binding"/>
    <property type="evidence" value="ECO:0007669"/>
    <property type="project" value="UniProtKB-KW"/>
</dbReference>
<feature type="transmembrane region" description="Helical" evidence="9">
    <location>
        <begin position="20"/>
        <end position="48"/>
    </location>
</feature>
<reference evidence="12 13" key="1">
    <citation type="submission" date="2020-05" db="EMBL/GenBank/DDBJ databases">
        <title>Actinomadura verrucosospora NRRL-B18236 (PFL_A860) Genome sequencing and assembly.</title>
        <authorList>
            <person name="Samborskyy M."/>
        </authorList>
    </citation>
    <scope>NUCLEOTIDE SEQUENCE [LARGE SCALE GENOMIC DNA]</scope>
    <source>
        <strain evidence="12 13">NRRL:B18236</strain>
    </source>
</reference>
<evidence type="ECO:0000256" key="7">
    <source>
        <dbReference type="ARBA" id="ARBA00022840"/>
    </source>
</evidence>
<keyword evidence="4" id="KW-0808">Transferase</keyword>
<dbReference type="SUPFAM" id="SSF55874">
    <property type="entry name" value="ATPase domain of HSP90 chaperone/DNA topoisomerase II/histidine kinase"/>
    <property type="match status" value="1"/>
</dbReference>
<comment type="catalytic activity">
    <reaction evidence="1">
        <text>ATP + protein L-histidine = ADP + protein N-phospho-L-histidine.</text>
        <dbReference type="EC" id="2.7.13.3"/>
    </reaction>
</comment>
<evidence type="ECO:0000313" key="13">
    <source>
        <dbReference type="Proteomes" id="UP000501240"/>
    </source>
</evidence>
<dbReference type="CDD" id="cd16917">
    <property type="entry name" value="HATPase_UhpB-NarQ-NarX-like"/>
    <property type="match status" value="1"/>
</dbReference>
<evidence type="ECO:0000259" key="11">
    <source>
        <dbReference type="Pfam" id="PF07730"/>
    </source>
</evidence>
<keyword evidence="9" id="KW-1133">Transmembrane helix</keyword>